<feature type="compositionally biased region" description="Basic and acidic residues" evidence="2">
    <location>
        <begin position="98"/>
        <end position="116"/>
    </location>
</feature>
<dbReference type="Proteomes" id="UP001209878">
    <property type="component" value="Unassembled WGS sequence"/>
</dbReference>
<evidence type="ECO:0000313" key="4">
    <source>
        <dbReference type="Proteomes" id="UP001209878"/>
    </source>
</evidence>
<evidence type="ECO:0000256" key="2">
    <source>
        <dbReference type="SAM" id="MobiDB-lite"/>
    </source>
</evidence>
<feature type="compositionally biased region" description="Basic and acidic residues" evidence="2">
    <location>
        <begin position="80"/>
        <end position="91"/>
    </location>
</feature>
<feature type="coiled-coil region" evidence="1">
    <location>
        <begin position="15"/>
        <end position="49"/>
    </location>
</feature>
<comment type="caution">
    <text evidence="3">The sequence shown here is derived from an EMBL/GenBank/DDBJ whole genome shotgun (WGS) entry which is preliminary data.</text>
</comment>
<keyword evidence="1" id="KW-0175">Coiled coil</keyword>
<evidence type="ECO:0000256" key="1">
    <source>
        <dbReference type="SAM" id="Coils"/>
    </source>
</evidence>
<evidence type="ECO:0008006" key="5">
    <source>
        <dbReference type="Google" id="ProtNLM"/>
    </source>
</evidence>
<sequence length="124" mass="14363">EYDALAKVIQQHPDRQETLKQLESLDRELESLQEQHSDLQHKLELRRKQFHVLITAMYELQHIIDETEVGRGGDGGGKGWRREGVETEVGRGRGGKGWRREGVETEVGRGRDREDEQNTDVEME</sequence>
<gene>
    <name evidence="3" type="ORF">NP493_114g04033</name>
</gene>
<reference evidence="3" key="1">
    <citation type="journal article" date="2023" name="Mol. Biol. Evol.">
        <title>Third-Generation Sequencing Reveals the Adaptive Role of the Epigenome in Three Deep-Sea Polychaetes.</title>
        <authorList>
            <person name="Perez M."/>
            <person name="Aroh O."/>
            <person name="Sun Y."/>
            <person name="Lan Y."/>
            <person name="Juniper S.K."/>
            <person name="Young C.R."/>
            <person name="Angers B."/>
            <person name="Qian P.Y."/>
        </authorList>
    </citation>
    <scope>NUCLEOTIDE SEQUENCE</scope>
    <source>
        <strain evidence="3">R07B-5</strain>
    </source>
</reference>
<accession>A0AAD9P6P1</accession>
<name>A0AAD9P6P1_RIDPI</name>
<organism evidence="3 4">
    <name type="scientific">Ridgeia piscesae</name>
    <name type="common">Tubeworm</name>
    <dbReference type="NCBI Taxonomy" id="27915"/>
    <lineage>
        <taxon>Eukaryota</taxon>
        <taxon>Metazoa</taxon>
        <taxon>Spiralia</taxon>
        <taxon>Lophotrochozoa</taxon>
        <taxon>Annelida</taxon>
        <taxon>Polychaeta</taxon>
        <taxon>Sedentaria</taxon>
        <taxon>Canalipalpata</taxon>
        <taxon>Sabellida</taxon>
        <taxon>Siboglinidae</taxon>
        <taxon>Ridgeia</taxon>
    </lineage>
</organism>
<protein>
    <recommendedName>
        <fullName evidence="5">THO complex subunit 7 homolog</fullName>
    </recommendedName>
</protein>
<feature type="non-terminal residue" evidence="3">
    <location>
        <position position="1"/>
    </location>
</feature>
<dbReference type="AlphaFoldDB" id="A0AAD9P6P1"/>
<keyword evidence="4" id="KW-1185">Reference proteome</keyword>
<feature type="region of interest" description="Disordered" evidence="2">
    <location>
        <begin position="68"/>
        <end position="124"/>
    </location>
</feature>
<evidence type="ECO:0000313" key="3">
    <source>
        <dbReference type="EMBL" id="KAK2189157.1"/>
    </source>
</evidence>
<dbReference type="EMBL" id="JAODUO010000113">
    <property type="protein sequence ID" value="KAK2189157.1"/>
    <property type="molecule type" value="Genomic_DNA"/>
</dbReference>
<proteinExistence type="predicted"/>